<dbReference type="Proteomes" id="UP000048965">
    <property type="component" value="Unassembled WGS sequence"/>
</dbReference>
<dbReference type="GO" id="GO:0046983">
    <property type="term" value="F:protein dimerization activity"/>
    <property type="evidence" value="ECO:0007669"/>
    <property type="project" value="InterPro"/>
</dbReference>
<reference evidence="2 3" key="2">
    <citation type="journal article" date="2015" name="Stand. Genomic Sci.">
        <title>Draft genome sequence of marine-derived Streptomyces sp. TP-A0598, a producer of anti-MRSA antibiotic lydicamycins.</title>
        <authorList>
            <person name="Komaki H."/>
            <person name="Ichikawa N."/>
            <person name="Hosoyama A."/>
            <person name="Fujita N."/>
            <person name="Igarashi Y."/>
        </authorList>
    </citation>
    <scope>NUCLEOTIDE SEQUENCE [LARGE SCALE GENOMIC DNA]</scope>
    <source>
        <strain evidence="2 3">NBRC 110027</strain>
    </source>
</reference>
<proteinExistence type="predicted"/>
<evidence type="ECO:0000259" key="1">
    <source>
        <dbReference type="Pfam" id="PF07730"/>
    </source>
</evidence>
<organism evidence="2 3">
    <name type="scientific">Streptomyces lydicamycinicus</name>
    <dbReference type="NCBI Taxonomy" id="1546107"/>
    <lineage>
        <taxon>Bacteria</taxon>
        <taxon>Bacillati</taxon>
        <taxon>Actinomycetota</taxon>
        <taxon>Actinomycetes</taxon>
        <taxon>Kitasatosporales</taxon>
        <taxon>Streptomycetaceae</taxon>
        <taxon>Streptomyces</taxon>
    </lineage>
</organism>
<reference evidence="3" key="1">
    <citation type="submission" date="2014-09" db="EMBL/GenBank/DDBJ databases">
        <title>Whole genome shotgun sequence of Streptomyces sp. NBRC 110027.</title>
        <authorList>
            <person name="Komaki H."/>
            <person name="Ichikawa N."/>
            <person name="Katano-Makiyama Y."/>
            <person name="Hosoyama A."/>
            <person name="Hashimoto M."/>
            <person name="Uohara A."/>
            <person name="Kitahashi Y."/>
            <person name="Ohji S."/>
            <person name="Kimura A."/>
            <person name="Yamazoe A."/>
            <person name="Igarashi Y."/>
            <person name="Fujita N."/>
        </authorList>
    </citation>
    <scope>NUCLEOTIDE SEQUENCE [LARGE SCALE GENOMIC DNA]</scope>
    <source>
        <strain evidence="3">NBRC 110027</strain>
    </source>
</reference>
<keyword evidence="2" id="KW-0418">Kinase</keyword>
<gene>
    <name evidence="2" type="ORF">TPA0598_08_05430</name>
</gene>
<dbReference type="GO" id="GO:0000155">
    <property type="term" value="F:phosphorelay sensor kinase activity"/>
    <property type="evidence" value="ECO:0007669"/>
    <property type="project" value="InterPro"/>
</dbReference>
<feature type="domain" description="Signal transduction histidine kinase subgroup 3 dimerisation and phosphoacceptor" evidence="1">
    <location>
        <begin position="42"/>
        <end position="111"/>
    </location>
</feature>
<dbReference type="Pfam" id="PF07730">
    <property type="entry name" value="HisKA_3"/>
    <property type="match status" value="1"/>
</dbReference>
<dbReference type="EMBL" id="BBNO01000008">
    <property type="protein sequence ID" value="GAO11632.1"/>
    <property type="molecule type" value="Genomic_DNA"/>
</dbReference>
<dbReference type="Gene3D" id="1.20.5.1930">
    <property type="match status" value="1"/>
</dbReference>
<dbReference type="GO" id="GO:0016020">
    <property type="term" value="C:membrane"/>
    <property type="evidence" value="ECO:0007669"/>
    <property type="project" value="InterPro"/>
</dbReference>
<sequence length="120" mass="13164">MDLALAGYLIRLDAEARGNAQRLLAQERAAHKAEAESAALTERGRIAREIHAVLAHSLSAQLVHLEAVRLLIQHSADLEADRDQLLERVTSCRGMAREGLEGTREALSALRGEMTRSRTS</sequence>
<name>A0A0P4RFN0_9ACTN</name>
<dbReference type="AlphaFoldDB" id="A0A0P4RFN0"/>
<evidence type="ECO:0000313" key="3">
    <source>
        <dbReference type="Proteomes" id="UP000048965"/>
    </source>
</evidence>
<protein>
    <submittedName>
        <fullName evidence="2">Two-component histidine kinase</fullName>
    </submittedName>
</protein>
<keyword evidence="3" id="KW-1185">Reference proteome</keyword>
<comment type="caution">
    <text evidence="2">The sequence shown here is derived from an EMBL/GenBank/DDBJ whole genome shotgun (WGS) entry which is preliminary data.</text>
</comment>
<keyword evidence="2" id="KW-0808">Transferase</keyword>
<evidence type="ECO:0000313" key="2">
    <source>
        <dbReference type="EMBL" id="GAO11632.1"/>
    </source>
</evidence>
<accession>A0A0P4RFN0</accession>
<dbReference type="InterPro" id="IPR011712">
    <property type="entry name" value="Sig_transdc_His_kin_sub3_dim/P"/>
</dbReference>